<sequence length="256" mass="28913">MWYYLDKRGQPIEWFKGRRLSNFVRFLLYCRDITTERPDCMYPCWMCENCRYAEADEFREIKDCPKCKAGIMYHVKKKYKNLTPGATQGGSKNPPIRPRPDIKVPAQVSKPKEPARDDEEIKQLRAERDSLNKALKICELTARGWPPTDEEAYEGARLAAFVAIEDLANSHEALTGTLDLFRRGAEGLRLAVLCCIPCTCAGGVDPQCPKIRAEKLFNDFRQKIGETKAEQTNPPGAGHTATQSREPGPGDTADEK</sequence>
<name>A0A0F9QCQ7_9ZZZZ</name>
<protein>
    <submittedName>
        <fullName evidence="2">Uncharacterized protein</fullName>
    </submittedName>
</protein>
<organism evidence="2">
    <name type="scientific">marine sediment metagenome</name>
    <dbReference type="NCBI Taxonomy" id="412755"/>
    <lineage>
        <taxon>unclassified sequences</taxon>
        <taxon>metagenomes</taxon>
        <taxon>ecological metagenomes</taxon>
    </lineage>
</organism>
<dbReference type="EMBL" id="LAZR01001712">
    <property type="protein sequence ID" value="KKN40324.1"/>
    <property type="molecule type" value="Genomic_DNA"/>
</dbReference>
<accession>A0A0F9QCQ7</accession>
<evidence type="ECO:0000313" key="2">
    <source>
        <dbReference type="EMBL" id="KKN40324.1"/>
    </source>
</evidence>
<proteinExistence type="predicted"/>
<feature type="compositionally biased region" description="Polar residues" evidence="1">
    <location>
        <begin position="230"/>
        <end position="245"/>
    </location>
</feature>
<feature type="region of interest" description="Disordered" evidence="1">
    <location>
        <begin position="83"/>
        <end position="118"/>
    </location>
</feature>
<evidence type="ECO:0000256" key="1">
    <source>
        <dbReference type="SAM" id="MobiDB-lite"/>
    </source>
</evidence>
<feature type="region of interest" description="Disordered" evidence="1">
    <location>
        <begin position="222"/>
        <end position="256"/>
    </location>
</feature>
<reference evidence="2" key="1">
    <citation type="journal article" date="2015" name="Nature">
        <title>Complex archaea that bridge the gap between prokaryotes and eukaryotes.</title>
        <authorList>
            <person name="Spang A."/>
            <person name="Saw J.H."/>
            <person name="Jorgensen S.L."/>
            <person name="Zaremba-Niedzwiedzka K."/>
            <person name="Martijn J."/>
            <person name="Lind A.E."/>
            <person name="van Eijk R."/>
            <person name="Schleper C."/>
            <person name="Guy L."/>
            <person name="Ettema T.J."/>
        </authorList>
    </citation>
    <scope>NUCLEOTIDE SEQUENCE</scope>
</reference>
<comment type="caution">
    <text evidence="2">The sequence shown here is derived from an EMBL/GenBank/DDBJ whole genome shotgun (WGS) entry which is preliminary data.</text>
</comment>
<dbReference type="AlphaFoldDB" id="A0A0F9QCQ7"/>
<gene>
    <name evidence="2" type="ORF">LCGC14_0734810</name>
</gene>